<dbReference type="RefSeq" id="WP_235120785.1">
    <property type="nucleotide sequence ID" value="NZ_CP090978.1"/>
</dbReference>
<keyword evidence="2" id="KW-1185">Reference proteome</keyword>
<protein>
    <recommendedName>
        <fullName evidence="3">Spore coat protein D</fullName>
    </recommendedName>
</protein>
<sequence>MAYQGVIGNQGKVECPPTDPIMTSPQRVVRDHYHPQVVQVVHPIEIVNRHFCVPVYQHVYTCSERDEFCGMDPRFRR</sequence>
<reference evidence="1 2" key="1">
    <citation type="journal article" date="2024" name="Int. J. Syst. Evol. Microbiol.">
        <title>Paenibacillus hexagrammi sp. nov., a novel bacterium isolated from the gut content of Hexagrammos agrammus.</title>
        <authorList>
            <person name="Jung H.K."/>
            <person name="Kim D.G."/>
            <person name="Zin H."/>
            <person name="Park J."/>
            <person name="Jung H."/>
            <person name="Kim Y.O."/>
            <person name="Kong H.J."/>
            <person name="Kim J.W."/>
            <person name="Kim Y.S."/>
        </authorList>
    </citation>
    <scope>NUCLEOTIDE SEQUENCE [LARGE SCALE GENOMIC DNA]</scope>
    <source>
        <strain evidence="1 2">YPD9-1</strain>
    </source>
</reference>
<dbReference type="EMBL" id="CP090978">
    <property type="protein sequence ID" value="UJF34260.1"/>
    <property type="molecule type" value="Genomic_DNA"/>
</dbReference>
<evidence type="ECO:0000313" key="2">
    <source>
        <dbReference type="Proteomes" id="UP001649230"/>
    </source>
</evidence>
<evidence type="ECO:0008006" key="3">
    <source>
        <dbReference type="Google" id="ProtNLM"/>
    </source>
</evidence>
<proteinExistence type="predicted"/>
<organism evidence="1 2">
    <name type="scientific">Paenibacillus hexagrammi</name>
    <dbReference type="NCBI Taxonomy" id="2908839"/>
    <lineage>
        <taxon>Bacteria</taxon>
        <taxon>Bacillati</taxon>
        <taxon>Bacillota</taxon>
        <taxon>Bacilli</taxon>
        <taxon>Bacillales</taxon>
        <taxon>Paenibacillaceae</taxon>
        <taxon>Paenibacillus</taxon>
    </lineage>
</organism>
<accession>A0ABY3SLI3</accession>
<dbReference type="Proteomes" id="UP001649230">
    <property type="component" value="Chromosome"/>
</dbReference>
<gene>
    <name evidence="1" type="ORF">L0M14_03270</name>
</gene>
<name>A0ABY3SLI3_9BACL</name>
<evidence type="ECO:0000313" key="1">
    <source>
        <dbReference type="EMBL" id="UJF34260.1"/>
    </source>
</evidence>